<dbReference type="AlphaFoldDB" id="A0A2H3KR99"/>
<comment type="caution">
    <text evidence="1">The sequence shown here is derived from an EMBL/GenBank/DDBJ whole genome shotgun (WGS) entry which is preliminary data.</text>
</comment>
<dbReference type="EMBL" id="LYXE01000015">
    <property type="protein sequence ID" value="PDW01070.1"/>
    <property type="molecule type" value="Genomic_DNA"/>
</dbReference>
<reference evidence="1 2" key="1">
    <citation type="submission" date="2016-05" db="EMBL/GenBank/DDBJ databases">
        <authorList>
            <person name="Lavstsen T."/>
            <person name="Jespersen J.S."/>
        </authorList>
    </citation>
    <scope>NUCLEOTIDE SEQUENCE [LARGE SCALE GENOMIC DNA]</scope>
    <source>
        <strain evidence="1 2">B7-9</strain>
    </source>
</reference>
<accession>A0A2H3KR99</accession>
<evidence type="ECO:0000313" key="2">
    <source>
        <dbReference type="Proteomes" id="UP000220922"/>
    </source>
</evidence>
<dbReference type="Proteomes" id="UP000220922">
    <property type="component" value="Unassembled WGS sequence"/>
</dbReference>
<proteinExistence type="predicted"/>
<sequence>MVTEAAVPMMTAWIDCIALPRKTIDKVCKRLYTLVVQRVDKKFTLVVQMHRHTADAHEKRGHR</sequence>
<protein>
    <submittedName>
        <fullName evidence="1">Uncharacterized protein</fullName>
    </submittedName>
</protein>
<organism evidence="1 2">
    <name type="scientific">Candidatus Chloroploca asiatica</name>
    <dbReference type="NCBI Taxonomy" id="1506545"/>
    <lineage>
        <taxon>Bacteria</taxon>
        <taxon>Bacillati</taxon>
        <taxon>Chloroflexota</taxon>
        <taxon>Chloroflexia</taxon>
        <taxon>Chloroflexales</taxon>
        <taxon>Chloroflexineae</taxon>
        <taxon>Oscillochloridaceae</taxon>
        <taxon>Candidatus Chloroploca</taxon>
    </lineage>
</organism>
<gene>
    <name evidence="1" type="ORF">A9Q02_07900</name>
</gene>
<keyword evidence="2" id="KW-1185">Reference proteome</keyword>
<evidence type="ECO:0000313" key="1">
    <source>
        <dbReference type="EMBL" id="PDW01070.1"/>
    </source>
</evidence>
<name>A0A2H3KR99_9CHLR</name>